<sequence>MIHGVPGQRDYIKTSFQPLLPPKLKVKRGRPPKLRKKGPDELHRTSTRKGLTHKCKNCLSLGHNRSKCPNPTHPDSIFYMGTEAPTGLEVVSQNTDAPPSSQRDANFSNPAAPAQTNRKTKKQSIYGGKGSSKKDWEQGSNNPKPTTSKSKKSSISEVLQNIRDRASKRKGDPL</sequence>
<feature type="region of interest" description="Disordered" evidence="1">
    <location>
        <begin position="1"/>
        <end position="50"/>
    </location>
</feature>
<evidence type="ECO:0000256" key="1">
    <source>
        <dbReference type="SAM" id="MobiDB-lite"/>
    </source>
</evidence>
<reference evidence="2" key="1">
    <citation type="submission" date="2019-10" db="EMBL/GenBank/DDBJ databases">
        <authorList>
            <person name="Zhang R."/>
            <person name="Pan Y."/>
            <person name="Wang J."/>
            <person name="Ma R."/>
            <person name="Yu S."/>
        </authorList>
    </citation>
    <scope>NUCLEOTIDE SEQUENCE</scope>
    <source>
        <strain evidence="2">LA-IB0</strain>
        <tissue evidence="2">Leaf</tissue>
    </source>
</reference>
<dbReference type="EMBL" id="WHWC01000012">
    <property type="protein sequence ID" value="KAG8372770.1"/>
    <property type="molecule type" value="Genomic_DNA"/>
</dbReference>
<dbReference type="AlphaFoldDB" id="A0AAV6WUW3"/>
<organism evidence="2 3">
    <name type="scientific">Buddleja alternifolia</name>
    <dbReference type="NCBI Taxonomy" id="168488"/>
    <lineage>
        <taxon>Eukaryota</taxon>
        <taxon>Viridiplantae</taxon>
        <taxon>Streptophyta</taxon>
        <taxon>Embryophyta</taxon>
        <taxon>Tracheophyta</taxon>
        <taxon>Spermatophyta</taxon>
        <taxon>Magnoliopsida</taxon>
        <taxon>eudicotyledons</taxon>
        <taxon>Gunneridae</taxon>
        <taxon>Pentapetalae</taxon>
        <taxon>asterids</taxon>
        <taxon>lamiids</taxon>
        <taxon>Lamiales</taxon>
        <taxon>Scrophulariaceae</taxon>
        <taxon>Buddlejeae</taxon>
        <taxon>Buddleja</taxon>
    </lineage>
</organism>
<protein>
    <submittedName>
        <fullName evidence="2">Uncharacterized protein</fullName>
    </submittedName>
</protein>
<evidence type="ECO:0000313" key="3">
    <source>
        <dbReference type="Proteomes" id="UP000826271"/>
    </source>
</evidence>
<feature type="compositionally biased region" description="Basic residues" evidence="1">
    <location>
        <begin position="24"/>
        <end position="36"/>
    </location>
</feature>
<dbReference type="Proteomes" id="UP000826271">
    <property type="component" value="Unassembled WGS sequence"/>
</dbReference>
<gene>
    <name evidence="2" type="ORF">BUALT_Bualt12G0101400</name>
</gene>
<comment type="caution">
    <text evidence="2">The sequence shown here is derived from an EMBL/GenBank/DDBJ whole genome shotgun (WGS) entry which is preliminary data.</text>
</comment>
<feature type="region of interest" description="Disordered" evidence="1">
    <location>
        <begin position="62"/>
        <end position="174"/>
    </location>
</feature>
<feature type="compositionally biased region" description="Basic and acidic residues" evidence="1">
    <location>
        <begin position="162"/>
        <end position="174"/>
    </location>
</feature>
<name>A0AAV6WUW3_9LAMI</name>
<feature type="compositionally biased region" description="Polar residues" evidence="1">
    <location>
        <begin position="91"/>
        <end position="117"/>
    </location>
</feature>
<proteinExistence type="predicted"/>
<keyword evidence="3" id="KW-1185">Reference proteome</keyword>
<accession>A0AAV6WUW3</accession>
<evidence type="ECO:0000313" key="2">
    <source>
        <dbReference type="EMBL" id="KAG8372770.1"/>
    </source>
</evidence>